<dbReference type="Pfam" id="PF02518">
    <property type="entry name" value="HATPase_c"/>
    <property type="match status" value="1"/>
</dbReference>
<organism evidence="3 4">
    <name type="scientific">Pseudoxanthomonas taiwanensis J19</name>
    <dbReference type="NCBI Taxonomy" id="935569"/>
    <lineage>
        <taxon>Bacteria</taxon>
        <taxon>Pseudomonadati</taxon>
        <taxon>Pseudomonadota</taxon>
        <taxon>Gammaproteobacteria</taxon>
        <taxon>Lysobacterales</taxon>
        <taxon>Lysobacteraceae</taxon>
        <taxon>Pseudoxanthomonas</taxon>
    </lineage>
</organism>
<dbReference type="AlphaFoldDB" id="A0A562DLG7"/>
<proteinExistence type="predicted"/>
<feature type="transmembrane region" description="Helical" evidence="1">
    <location>
        <begin position="82"/>
        <end position="106"/>
    </location>
</feature>
<evidence type="ECO:0000256" key="1">
    <source>
        <dbReference type="SAM" id="Phobius"/>
    </source>
</evidence>
<dbReference type="PANTHER" id="PTHR34220:SF9">
    <property type="entry name" value="SIGNAL TRANSDUCTION HISTIDINE KINASE INTERNAL REGION DOMAIN-CONTAINING PROTEIN"/>
    <property type="match status" value="1"/>
</dbReference>
<dbReference type="Pfam" id="PF06580">
    <property type="entry name" value="His_kinase"/>
    <property type="match status" value="1"/>
</dbReference>
<feature type="domain" description="Histidine kinase/HSP90-like ATPase" evidence="2">
    <location>
        <begin position="316"/>
        <end position="411"/>
    </location>
</feature>
<reference evidence="3 4" key="1">
    <citation type="submission" date="2019-07" db="EMBL/GenBank/DDBJ databases">
        <title>Genome sequencing of lignin-degrading bacterial isolates.</title>
        <authorList>
            <person name="Gladden J."/>
        </authorList>
    </citation>
    <scope>NUCLEOTIDE SEQUENCE [LARGE SCALE GENOMIC DNA]</scope>
    <source>
        <strain evidence="3 4">J19</strain>
    </source>
</reference>
<evidence type="ECO:0000313" key="3">
    <source>
        <dbReference type="EMBL" id="TWH10518.1"/>
    </source>
</evidence>
<feature type="transmembrane region" description="Helical" evidence="1">
    <location>
        <begin position="49"/>
        <end position="70"/>
    </location>
</feature>
<dbReference type="GO" id="GO:0000155">
    <property type="term" value="F:phosphorelay sensor kinase activity"/>
    <property type="evidence" value="ECO:0007669"/>
    <property type="project" value="InterPro"/>
</dbReference>
<keyword evidence="3" id="KW-0808">Transferase</keyword>
<dbReference type="InterPro" id="IPR010559">
    <property type="entry name" value="Sig_transdc_His_kin_internal"/>
</dbReference>
<keyword evidence="4" id="KW-1185">Reference proteome</keyword>
<dbReference type="SMART" id="SM00387">
    <property type="entry name" value="HATPase_c"/>
    <property type="match status" value="1"/>
</dbReference>
<comment type="caution">
    <text evidence="3">The sequence shown here is derived from an EMBL/GenBank/DDBJ whole genome shotgun (WGS) entry which is preliminary data.</text>
</comment>
<dbReference type="SUPFAM" id="SSF55874">
    <property type="entry name" value="ATPase domain of HSP90 chaperone/DNA topoisomerase II/histidine kinase"/>
    <property type="match status" value="1"/>
</dbReference>
<dbReference type="PANTHER" id="PTHR34220">
    <property type="entry name" value="SENSOR HISTIDINE KINASE YPDA"/>
    <property type="match status" value="1"/>
</dbReference>
<dbReference type="InterPro" id="IPR003594">
    <property type="entry name" value="HATPase_dom"/>
</dbReference>
<accession>A0A562DLG7</accession>
<evidence type="ECO:0000259" key="2">
    <source>
        <dbReference type="SMART" id="SM00387"/>
    </source>
</evidence>
<dbReference type="EMBL" id="VLJS01000052">
    <property type="protein sequence ID" value="TWH10518.1"/>
    <property type="molecule type" value="Genomic_DNA"/>
</dbReference>
<dbReference type="InterPro" id="IPR050640">
    <property type="entry name" value="Bact_2-comp_sensor_kinase"/>
</dbReference>
<feature type="transmembrane region" description="Helical" evidence="1">
    <location>
        <begin position="172"/>
        <end position="192"/>
    </location>
</feature>
<keyword evidence="1" id="KW-1133">Transmembrane helix</keyword>
<gene>
    <name evidence="3" type="ORF">L613_002400000340</name>
</gene>
<dbReference type="Gene3D" id="3.30.565.10">
    <property type="entry name" value="Histidine kinase-like ATPase, C-terminal domain"/>
    <property type="match status" value="1"/>
</dbReference>
<keyword evidence="1" id="KW-0812">Transmembrane</keyword>
<feature type="transmembrane region" description="Helical" evidence="1">
    <location>
        <begin position="118"/>
        <end position="142"/>
    </location>
</feature>
<dbReference type="Proteomes" id="UP000321583">
    <property type="component" value="Unassembled WGS sequence"/>
</dbReference>
<dbReference type="OrthoDB" id="2514702at2"/>
<protein>
    <submittedName>
        <fullName evidence="3">Histidine kinase</fullName>
    </submittedName>
</protein>
<keyword evidence="3" id="KW-0418">Kinase</keyword>
<dbReference type="InterPro" id="IPR036890">
    <property type="entry name" value="HATPase_C_sf"/>
</dbReference>
<name>A0A562DLG7_9GAMM</name>
<evidence type="ECO:0000313" key="4">
    <source>
        <dbReference type="Proteomes" id="UP000321583"/>
    </source>
</evidence>
<sequence length="417" mass="45494">MPATVEESHGMKTDADYPLQQVLPPEVLVGSHAAWGHYRQYPVFSRPWLLGRAWLFCGMSALLATLTGTVTGLSTRDGWFGLYYAAVQFAFFCLFTMLAPVMATWVRHRGWPARRERRAVVAAVLLGIALGVAVDIVVSAHIRELVHAHGLQRTPPPDLGPVLNAARSFLELIGLAILHALLGGGLALPAYFSERRRWEEHRHARELEAMAARVREADLRLGVLQAQVEPHFLFNTLASVRALVRQDPAQAEAALDALVAFLRTAIPRLRDDHRLLSTLGQQLDICTSYLAVMQVRTGGRLSWTVRVEEALRGLPFPPALLITLVENAVKHGIEPRPGPGRVEIDASAEGGDLVVRVLDDGAGLKPGLGSGMGLANVREQLAHRFGRRASLRLQPREGGGVVAMIALERSALEEAGT</sequence>
<keyword evidence="1" id="KW-0472">Membrane</keyword>
<dbReference type="GO" id="GO:0016020">
    <property type="term" value="C:membrane"/>
    <property type="evidence" value="ECO:0007669"/>
    <property type="project" value="InterPro"/>
</dbReference>